<dbReference type="SUPFAM" id="SSF54523">
    <property type="entry name" value="Pili subunits"/>
    <property type="match status" value="1"/>
</dbReference>
<protein>
    <recommendedName>
        <fullName evidence="3">General secretion pathway GspH domain-containing protein</fullName>
    </recommendedName>
</protein>
<dbReference type="Gene3D" id="3.30.700.10">
    <property type="entry name" value="Glycoprotein, Type 4 Pilin"/>
    <property type="match status" value="1"/>
</dbReference>
<dbReference type="Proteomes" id="UP000178603">
    <property type="component" value="Unassembled WGS sequence"/>
</dbReference>
<organism evidence="1 2">
    <name type="scientific">Candidatus Woesebacteria bacterium RIFCSPHIGHO2_12_FULL_41_24</name>
    <dbReference type="NCBI Taxonomy" id="1802510"/>
    <lineage>
        <taxon>Bacteria</taxon>
        <taxon>Candidatus Woeseibacteriota</taxon>
    </lineage>
</organism>
<gene>
    <name evidence="1" type="ORF">A3E44_03530</name>
</gene>
<evidence type="ECO:0008006" key="3">
    <source>
        <dbReference type="Google" id="ProtNLM"/>
    </source>
</evidence>
<dbReference type="InterPro" id="IPR045584">
    <property type="entry name" value="Pilin-like"/>
</dbReference>
<accession>A0A1F8AUB6</accession>
<reference evidence="1 2" key="1">
    <citation type="journal article" date="2016" name="Nat. Commun.">
        <title>Thousands of microbial genomes shed light on interconnected biogeochemical processes in an aquifer system.</title>
        <authorList>
            <person name="Anantharaman K."/>
            <person name="Brown C.T."/>
            <person name="Hug L.A."/>
            <person name="Sharon I."/>
            <person name="Castelle C.J."/>
            <person name="Probst A.J."/>
            <person name="Thomas B.C."/>
            <person name="Singh A."/>
            <person name="Wilkins M.J."/>
            <person name="Karaoz U."/>
            <person name="Brodie E.L."/>
            <person name="Williams K.H."/>
            <person name="Hubbard S.S."/>
            <person name="Banfield J.F."/>
        </authorList>
    </citation>
    <scope>NUCLEOTIDE SEQUENCE [LARGE SCALE GENOMIC DNA]</scope>
</reference>
<evidence type="ECO:0000313" key="1">
    <source>
        <dbReference type="EMBL" id="OGM55326.1"/>
    </source>
</evidence>
<name>A0A1F8AUB6_9BACT</name>
<dbReference type="EMBL" id="MGGW01000004">
    <property type="protein sequence ID" value="OGM55326.1"/>
    <property type="molecule type" value="Genomic_DNA"/>
</dbReference>
<proteinExistence type="predicted"/>
<evidence type="ECO:0000313" key="2">
    <source>
        <dbReference type="Proteomes" id="UP000178603"/>
    </source>
</evidence>
<comment type="caution">
    <text evidence="1">The sequence shown here is derived from an EMBL/GenBank/DDBJ whole genome shotgun (WGS) entry which is preliminary data.</text>
</comment>
<sequence length="158" mass="17063">MKSLPVSKSSPAMTLIEILVVIAILVVVVPTLYLSFSKYRANRALETSAEAFADSLRTAHVFSREAKNESAWGVRGEANGSYEIVFGKPADWQVDKRLVLNSPATFENAFFIWFVVGTGAKDKDNSDPGDQSVSLVSPGGRLIRVAVADTGVVEVSNE</sequence>
<dbReference type="AlphaFoldDB" id="A0A1F8AUB6"/>